<comment type="caution">
    <text evidence="5">The sequence shown here is derived from an EMBL/GenBank/DDBJ whole genome shotgun (WGS) entry which is preliminary data.</text>
</comment>
<evidence type="ECO:0000256" key="2">
    <source>
        <dbReference type="ARBA" id="ARBA00023239"/>
    </source>
</evidence>
<keyword evidence="2" id="KW-0456">Lyase</keyword>
<comment type="similarity">
    <text evidence="3">Belongs to the peptidase C56 family. HSP31-like subfamily.</text>
</comment>
<evidence type="ECO:0000256" key="3">
    <source>
        <dbReference type="ARBA" id="ARBA00038493"/>
    </source>
</evidence>
<evidence type="ECO:0000259" key="4">
    <source>
        <dbReference type="Pfam" id="PF01965"/>
    </source>
</evidence>
<dbReference type="Proteomes" id="UP001499988">
    <property type="component" value="Unassembled WGS sequence"/>
</dbReference>
<keyword evidence="1" id="KW-0346">Stress response</keyword>
<dbReference type="Pfam" id="PF01965">
    <property type="entry name" value="DJ-1_PfpI"/>
    <property type="match status" value="1"/>
</dbReference>
<gene>
    <name evidence="5" type="ORF">GCM10023333_23150</name>
</gene>
<evidence type="ECO:0000256" key="1">
    <source>
        <dbReference type="ARBA" id="ARBA00023016"/>
    </source>
</evidence>
<evidence type="ECO:0000313" key="6">
    <source>
        <dbReference type="Proteomes" id="UP001499988"/>
    </source>
</evidence>
<reference evidence="6" key="1">
    <citation type="journal article" date="2019" name="Int. J. Syst. Evol. Microbiol.">
        <title>The Global Catalogue of Microorganisms (GCM) 10K type strain sequencing project: providing services to taxonomists for standard genome sequencing and annotation.</title>
        <authorList>
            <consortium name="The Broad Institute Genomics Platform"/>
            <consortium name="The Broad Institute Genome Sequencing Center for Infectious Disease"/>
            <person name="Wu L."/>
            <person name="Ma J."/>
        </authorList>
    </citation>
    <scope>NUCLEOTIDE SEQUENCE [LARGE SCALE GENOMIC DNA]</scope>
    <source>
        <strain evidence="6">JCM 18401</strain>
    </source>
</reference>
<keyword evidence="5" id="KW-0315">Glutamine amidotransferase</keyword>
<proteinExistence type="inferred from homology"/>
<sequence length="287" mass="30820">MSVKRIAIAILSLGTIAALAVMMLPLLLQSLGLHPNYPSKSFDLTGQTALIITTSHGVLNPPGETDGEPTGVFSSEMTIPYYEFIDAGMTVDIASIQGGPVPIDPSSFRPAIKTPSDSRFLADPVFQDKVAQSLPIEAINIADYDLFFIAGGWGAAYDLGDSPALGELISQAYQAEHTPLFGAVCHGPLGFIQARAADGSALLKGRRLTGVTNKQVEELGIVMTPRHPETELKRVGARYESRTAFRDIFANHVVIDDEQRFVTGQNQNAGHETAQKLMAILEARTGE</sequence>
<protein>
    <submittedName>
        <fullName evidence="5">Type 1 glutamine amidotransferase domain-containing protein</fullName>
    </submittedName>
</protein>
<dbReference type="SUPFAM" id="SSF52317">
    <property type="entry name" value="Class I glutamine amidotransferase-like"/>
    <property type="match status" value="1"/>
</dbReference>
<dbReference type="Gene3D" id="3.40.50.880">
    <property type="match status" value="1"/>
</dbReference>
<dbReference type="InterPro" id="IPR050325">
    <property type="entry name" value="Prot/Nucl_acid_deglycase"/>
</dbReference>
<dbReference type="InterPro" id="IPR002818">
    <property type="entry name" value="DJ-1/PfpI"/>
</dbReference>
<dbReference type="EMBL" id="BAABJZ010000079">
    <property type="protein sequence ID" value="GAA4889241.1"/>
    <property type="molecule type" value="Genomic_DNA"/>
</dbReference>
<evidence type="ECO:0000313" key="5">
    <source>
        <dbReference type="EMBL" id="GAA4889241.1"/>
    </source>
</evidence>
<keyword evidence="6" id="KW-1185">Reference proteome</keyword>
<dbReference type="InterPro" id="IPR029062">
    <property type="entry name" value="Class_I_gatase-like"/>
</dbReference>
<accession>A0ABP9EZ14</accession>
<feature type="domain" description="DJ-1/PfpI" evidence="4">
    <location>
        <begin position="73"/>
        <end position="278"/>
    </location>
</feature>
<dbReference type="PANTHER" id="PTHR48094:SF11">
    <property type="entry name" value="GLUTATHIONE-INDEPENDENT GLYOXALASE HSP31-RELATED"/>
    <property type="match status" value="1"/>
</dbReference>
<dbReference type="CDD" id="cd03141">
    <property type="entry name" value="GATase1_Hsp31_like"/>
    <property type="match status" value="1"/>
</dbReference>
<organism evidence="5 6">
    <name type="scientific">Ferrimonas pelagia</name>
    <dbReference type="NCBI Taxonomy" id="1177826"/>
    <lineage>
        <taxon>Bacteria</taxon>
        <taxon>Pseudomonadati</taxon>
        <taxon>Pseudomonadota</taxon>
        <taxon>Gammaproteobacteria</taxon>
        <taxon>Alteromonadales</taxon>
        <taxon>Ferrimonadaceae</taxon>
        <taxon>Ferrimonas</taxon>
    </lineage>
</organism>
<dbReference type="PANTHER" id="PTHR48094">
    <property type="entry name" value="PROTEIN/NUCLEIC ACID DEGLYCASE DJ-1-RELATED"/>
    <property type="match status" value="1"/>
</dbReference>
<name>A0ABP9EZ14_9GAMM</name>